<sequence length="687" mass="73666">MPSKTVQSATVPLLDWCFASRRVYATVAASLSTGARRRHLALLRCRAAWQWPPPARACRAEQREAVPETAHATPAARSDAKAVNAAAAAEARQFYGREIRQLMDDPTCVPGRSQPDAALHAESIGESLLWQALGSPRLALAAGGGGRWLRHAERWSRYGMPAATREHALAVHPSATDAQCLVSEGGCLSLQPLVANAPFYVAATLAWHAPLFSVSHMAADDALVHATCGLLCELLRAGDVGALSMALTPIHGAWSAWIVARTLRQVCCALVHELPTASVMAARLQPFVDVVDRIGQCSSTAAASATVSACAMRQAFLDADVMDALAASLPANDGRWLPPHADRSDGPAAATSGDAGLAGDPVLLLHGCLAMRQALRHASAGTHATEAADALTAAERLRDSQTIARCVARGRCGALHALLGAAALPDPVLVAQITGPPTTASLALRFDPRTSPSASPGSGVRSWAQAAHPRCAAARACARVLTLHGYRAPAGQPFRRAWQKGTLPRLVRHAFLVWRYIEAAEQPAVNVVPVAQRAVQFITIDTCVMYGLLTESKRVPCNEKTFKAMIPPEQRATTLAFRKLEGKDIRKLDRVKNSPGDGADLTQKPLAKSLDDHCIIGNDPGRTNIFYMAMVGPKGQVVSWKLSRRQYYVEAGMKAARKQSETWQRGLKKPLQRLSERVFAKFMNRVA</sequence>
<organism evidence="1 2">
    <name type="scientific">Caulochytrium protostelioides</name>
    <dbReference type="NCBI Taxonomy" id="1555241"/>
    <lineage>
        <taxon>Eukaryota</taxon>
        <taxon>Fungi</taxon>
        <taxon>Fungi incertae sedis</taxon>
        <taxon>Chytridiomycota</taxon>
        <taxon>Chytridiomycota incertae sedis</taxon>
        <taxon>Chytridiomycetes</taxon>
        <taxon>Caulochytriales</taxon>
        <taxon>Caulochytriaceae</taxon>
        <taxon>Caulochytrium</taxon>
    </lineage>
</organism>
<gene>
    <name evidence="1" type="ORF">CXG81DRAFT_26691</name>
</gene>
<evidence type="ECO:0000313" key="2">
    <source>
        <dbReference type="Proteomes" id="UP000274922"/>
    </source>
</evidence>
<dbReference type="Proteomes" id="UP000274922">
    <property type="component" value="Unassembled WGS sequence"/>
</dbReference>
<proteinExistence type="predicted"/>
<dbReference type="EMBL" id="ML014208">
    <property type="protein sequence ID" value="RKP00590.1"/>
    <property type="molecule type" value="Genomic_DNA"/>
</dbReference>
<reference evidence="2" key="1">
    <citation type="journal article" date="2018" name="Nat. Microbiol.">
        <title>Leveraging single-cell genomics to expand the fungal tree of life.</title>
        <authorList>
            <person name="Ahrendt S.R."/>
            <person name="Quandt C.A."/>
            <person name="Ciobanu D."/>
            <person name="Clum A."/>
            <person name="Salamov A."/>
            <person name="Andreopoulos B."/>
            <person name="Cheng J.F."/>
            <person name="Woyke T."/>
            <person name="Pelin A."/>
            <person name="Henrissat B."/>
            <person name="Reynolds N.K."/>
            <person name="Benny G.L."/>
            <person name="Smith M.E."/>
            <person name="James T.Y."/>
            <person name="Grigoriev I.V."/>
        </authorList>
    </citation>
    <scope>NUCLEOTIDE SEQUENCE [LARGE SCALE GENOMIC DNA]</scope>
    <source>
        <strain evidence="2">ATCC 52028</strain>
    </source>
</reference>
<accession>A0A4P9X6D8</accession>
<dbReference type="OrthoDB" id="557071at2759"/>
<name>A0A4P9X6D8_9FUNG</name>
<evidence type="ECO:0000313" key="1">
    <source>
        <dbReference type="EMBL" id="RKP00590.1"/>
    </source>
</evidence>
<dbReference type="AlphaFoldDB" id="A0A4P9X6D8"/>
<keyword evidence="2" id="KW-1185">Reference proteome</keyword>
<dbReference type="STRING" id="1555241.A0A4P9X6D8"/>
<protein>
    <submittedName>
        <fullName evidence="1">Uncharacterized protein</fullName>
    </submittedName>
</protein>